<keyword evidence="2" id="KW-0716">Sensory transduction</keyword>
<keyword evidence="7" id="KW-0675">Receptor</keyword>
<reference evidence="10 11" key="1">
    <citation type="journal article" date="2014" name="Curr. Biol.">
        <title>The genome of the clonal raider ant Cerapachys biroi.</title>
        <authorList>
            <person name="Oxley P.R."/>
            <person name="Ji L."/>
            <person name="Fetter-Pruneda I."/>
            <person name="McKenzie S.K."/>
            <person name="Li C."/>
            <person name="Hu H."/>
            <person name="Zhang G."/>
            <person name="Kronauer D.J."/>
        </authorList>
    </citation>
    <scope>NUCLEOTIDE SEQUENCE [LARGE SCALE GENOMIC DNA]</scope>
</reference>
<evidence type="ECO:0000256" key="6">
    <source>
        <dbReference type="ARBA" id="ARBA00023136"/>
    </source>
</evidence>
<organism evidence="10 11">
    <name type="scientific">Ooceraea biroi</name>
    <name type="common">Clonal raider ant</name>
    <name type="synonym">Cerapachys biroi</name>
    <dbReference type="NCBI Taxonomy" id="2015173"/>
    <lineage>
        <taxon>Eukaryota</taxon>
        <taxon>Metazoa</taxon>
        <taxon>Ecdysozoa</taxon>
        <taxon>Arthropoda</taxon>
        <taxon>Hexapoda</taxon>
        <taxon>Insecta</taxon>
        <taxon>Pterygota</taxon>
        <taxon>Neoptera</taxon>
        <taxon>Endopterygota</taxon>
        <taxon>Hymenoptera</taxon>
        <taxon>Apocrita</taxon>
        <taxon>Aculeata</taxon>
        <taxon>Formicoidea</taxon>
        <taxon>Formicidae</taxon>
        <taxon>Dorylinae</taxon>
        <taxon>Ooceraea</taxon>
    </lineage>
</organism>
<dbReference type="GO" id="GO:0005549">
    <property type="term" value="F:odorant binding"/>
    <property type="evidence" value="ECO:0007669"/>
    <property type="project" value="InterPro"/>
</dbReference>
<dbReference type="GO" id="GO:0007165">
    <property type="term" value="P:signal transduction"/>
    <property type="evidence" value="ECO:0007669"/>
    <property type="project" value="UniProtKB-KW"/>
</dbReference>
<dbReference type="InterPro" id="IPR004117">
    <property type="entry name" value="7tm6_olfct_rcpt"/>
</dbReference>
<dbReference type="GO" id="GO:0016020">
    <property type="term" value="C:membrane"/>
    <property type="evidence" value="ECO:0007669"/>
    <property type="project" value="UniProtKB-SubCell"/>
</dbReference>
<evidence type="ECO:0000256" key="3">
    <source>
        <dbReference type="ARBA" id="ARBA00022692"/>
    </source>
</evidence>
<evidence type="ECO:0000256" key="4">
    <source>
        <dbReference type="ARBA" id="ARBA00022725"/>
    </source>
</evidence>
<dbReference type="OrthoDB" id="7634903at2759"/>
<dbReference type="Proteomes" id="UP000053097">
    <property type="component" value="Unassembled WGS sequence"/>
</dbReference>
<keyword evidence="4" id="KW-0552">Olfaction</keyword>
<keyword evidence="11" id="KW-1185">Reference proteome</keyword>
<evidence type="ECO:0000256" key="5">
    <source>
        <dbReference type="ARBA" id="ARBA00022989"/>
    </source>
</evidence>
<keyword evidence="8" id="KW-0807">Transducer</keyword>
<evidence type="ECO:0000256" key="7">
    <source>
        <dbReference type="ARBA" id="ARBA00023170"/>
    </source>
</evidence>
<protein>
    <submittedName>
        <fullName evidence="10">Uncharacterized protein</fullName>
    </submittedName>
</protein>
<feature type="transmembrane region" description="Helical" evidence="9">
    <location>
        <begin position="42"/>
        <end position="65"/>
    </location>
</feature>
<name>A0A026VSL5_OOCBI</name>
<evidence type="ECO:0000313" key="11">
    <source>
        <dbReference type="Proteomes" id="UP000053097"/>
    </source>
</evidence>
<keyword evidence="3 9" id="KW-0812">Transmembrane</keyword>
<gene>
    <name evidence="10" type="ORF">X777_04309</name>
</gene>
<evidence type="ECO:0000256" key="8">
    <source>
        <dbReference type="ARBA" id="ARBA00023224"/>
    </source>
</evidence>
<comment type="subcellular location">
    <subcellularLocation>
        <location evidence="1">Membrane</location>
        <topology evidence="1">Multi-pass membrane protein</topology>
    </subcellularLocation>
</comment>
<accession>A0A026VSL5</accession>
<feature type="non-terminal residue" evidence="10">
    <location>
        <position position="1"/>
    </location>
</feature>
<dbReference type="AlphaFoldDB" id="A0A026VSL5"/>
<dbReference type="EMBL" id="KK108877">
    <property type="protein sequence ID" value="EZA46600.1"/>
    <property type="molecule type" value="Genomic_DNA"/>
</dbReference>
<evidence type="ECO:0000256" key="9">
    <source>
        <dbReference type="SAM" id="Phobius"/>
    </source>
</evidence>
<evidence type="ECO:0000256" key="2">
    <source>
        <dbReference type="ARBA" id="ARBA00022606"/>
    </source>
</evidence>
<proteinExistence type="predicted"/>
<evidence type="ECO:0000313" key="10">
    <source>
        <dbReference type="EMBL" id="EZA46600.1"/>
    </source>
</evidence>
<keyword evidence="6 9" id="KW-0472">Membrane</keyword>
<sequence>INGIHYAVYDCEWYILDPKNAKDLIPFIIKVSEPIYFTAGKVFPITMAMLGNLIKTSAGYISVLLTSRKK</sequence>
<dbReference type="OMA" id="IMICAEK"/>
<dbReference type="GO" id="GO:0004984">
    <property type="term" value="F:olfactory receptor activity"/>
    <property type="evidence" value="ECO:0007669"/>
    <property type="project" value="InterPro"/>
</dbReference>
<dbReference type="Pfam" id="PF02949">
    <property type="entry name" value="7tm_6"/>
    <property type="match status" value="1"/>
</dbReference>
<evidence type="ECO:0000256" key="1">
    <source>
        <dbReference type="ARBA" id="ARBA00004141"/>
    </source>
</evidence>
<keyword evidence="5 9" id="KW-1133">Transmembrane helix</keyword>